<sequence>MAHSEVSEAISSCIGRIVPLSAMRMCFFFCFRSVYTTCLKLATRWHSSVAWFYNVLDTEMCASSCSQCAYGVVSSGWTASCSGLKSSISNLVVGVMQHTYFVVCCGVVVACCLR</sequence>
<accession>A0A8D8PI52</accession>
<dbReference type="EMBL" id="HBUE01242226">
    <property type="protein sequence ID" value="CAG6550053.1"/>
    <property type="molecule type" value="Transcribed_RNA"/>
</dbReference>
<evidence type="ECO:0000313" key="1">
    <source>
        <dbReference type="EMBL" id="CAG6602335.1"/>
    </source>
</evidence>
<dbReference type="EMBL" id="HBUE01349285">
    <property type="protein sequence ID" value="CAG6602335.1"/>
    <property type="molecule type" value="Transcribed_RNA"/>
</dbReference>
<protein>
    <submittedName>
        <fullName evidence="1">(northern house mosquito) hypothetical protein</fullName>
    </submittedName>
</protein>
<name>A0A8D8PI52_CULPI</name>
<dbReference type="AlphaFoldDB" id="A0A8D8PI52"/>
<reference evidence="1" key="1">
    <citation type="submission" date="2021-05" db="EMBL/GenBank/DDBJ databases">
        <authorList>
            <person name="Alioto T."/>
            <person name="Alioto T."/>
            <person name="Gomez Garrido J."/>
        </authorList>
    </citation>
    <scope>NUCLEOTIDE SEQUENCE</scope>
</reference>
<proteinExistence type="predicted"/>
<dbReference type="EMBL" id="HBUE01018507">
    <property type="protein sequence ID" value="CAG6451570.1"/>
    <property type="molecule type" value="Transcribed_RNA"/>
</dbReference>
<organism evidence="1">
    <name type="scientific">Culex pipiens</name>
    <name type="common">House mosquito</name>
    <dbReference type="NCBI Taxonomy" id="7175"/>
    <lineage>
        <taxon>Eukaryota</taxon>
        <taxon>Metazoa</taxon>
        <taxon>Ecdysozoa</taxon>
        <taxon>Arthropoda</taxon>
        <taxon>Hexapoda</taxon>
        <taxon>Insecta</taxon>
        <taxon>Pterygota</taxon>
        <taxon>Neoptera</taxon>
        <taxon>Endopterygota</taxon>
        <taxon>Diptera</taxon>
        <taxon>Nematocera</taxon>
        <taxon>Culicoidea</taxon>
        <taxon>Culicidae</taxon>
        <taxon>Culicinae</taxon>
        <taxon>Culicini</taxon>
        <taxon>Culex</taxon>
        <taxon>Culex</taxon>
    </lineage>
</organism>